<dbReference type="SMART" id="SM00346">
    <property type="entry name" value="HTH_ICLR"/>
    <property type="match status" value="1"/>
</dbReference>
<evidence type="ECO:0000256" key="1">
    <source>
        <dbReference type="ARBA" id="ARBA00023015"/>
    </source>
</evidence>
<dbReference type="GO" id="GO:0003700">
    <property type="term" value="F:DNA-binding transcription factor activity"/>
    <property type="evidence" value="ECO:0007669"/>
    <property type="project" value="TreeGrafter"/>
</dbReference>
<dbReference type="AlphaFoldDB" id="A0A3D9LCA2"/>
<feature type="domain" description="IclR-ED" evidence="5">
    <location>
        <begin position="70"/>
        <end position="251"/>
    </location>
</feature>
<dbReference type="PROSITE" id="PS51077">
    <property type="entry name" value="HTH_ICLR"/>
    <property type="match status" value="1"/>
</dbReference>
<dbReference type="PANTHER" id="PTHR30136">
    <property type="entry name" value="HELIX-TURN-HELIX TRANSCRIPTIONAL REGULATOR, ICLR FAMILY"/>
    <property type="match status" value="1"/>
</dbReference>
<comment type="caution">
    <text evidence="6">The sequence shown here is derived from an EMBL/GenBank/DDBJ whole genome shotgun (WGS) entry which is preliminary data.</text>
</comment>
<dbReference type="InterPro" id="IPR036388">
    <property type="entry name" value="WH-like_DNA-bd_sf"/>
</dbReference>
<dbReference type="GO" id="GO:0003677">
    <property type="term" value="F:DNA binding"/>
    <property type="evidence" value="ECO:0007669"/>
    <property type="project" value="UniProtKB-KW"/>
</dbReference>
<proteinExistence type="predicted"/>
<dbReference type="Gene3D" id="3.30.450.40">
    <property type="match status" value="1"/>
</dbReference>
<dbReference type="InterPro" id="IPR014757">
    <property type="entry name" value="Tscrpt_reg_IclR_C"/>
</dbReference>
<evidence type="ECO:0000259" key="5">
    <source>
        <dbReference type="PROSITE" id="PS51078"/>
    </source>
</evidence>
<dbReference type="Pfam" id="PF01614">
    <property type="entry name" value="IclR_C"/>
    <property type="match status" value="1"/>
</dbReference>
<name>A0A3D9LCA2_9MICC</name>
<accession>A0A3D9LCA2</accession>
<evidence type="ECO:0000259" key="4">
    <source>
        <dbReference type="PROSITE" id="PS51077"/>
    </source>
</evidence>
<evidence type="ECO:0000313" key="7">
    <source>
        <dbReference type="Proteomes" id="UP000256727"/>
    </source>
</evidence>
<dbReference type="InterPro" id="IPR005471">
    <property type="entry name" value="Tscrpt_reg_IclR_N"/>
</dbReference>
<dbReference type="SUPFAM" id="SSF46785">
    <property type="entry name" value="Winged helix' DNA-binding domain"/>
    <property type="match status" value="1"/>
</dbReference>
<sequence>MANSPSGESLIQRLVRVLHAFDADHPELTASELAVRTGLSTSTAHRLAGDMAEEGLLRRTPDGRFRIGLVLWELGQRSSTYQEFGQAALPFMEAVHVTQRQNTSLAILDHDDGTIIYLERLISKDVSTDLTKVAGRLPVLSTAPGLAILAHSPRQLQERYLTSTWDRATRLSGITEVGLRRRLAQARTDGYAHLRGITVAGSSGTAAPVFGPGGRVLGAISIVAEVDQINLQIQVPVLLAATRGLSRQMGSRGKSGGWEPS</sequence>
<dbReference type="InterPro" id="IPR050707">
    <property type="entry name" value="HTH_MetabolicPath_Reg"/>
</dbReference>
<dbReference type="SUPFAM" id="SSF55781">
    <property type="entry name" value="GAF domain-like"/>
    <property type="match status" value="1"/>
</dbReference>
<gene>
    <name evidence="6" type="ORF">C8E99_1695</name>
</gene>
<evidence type="ECO:0000256" key="3">
    <source>
        <dbReference type="ARBA" id="ARBA00023163"/>
    </source>
</evidence>
<keyword evidence="7" id="KW-1185">Reference proteome</keyword>
<protein>
    <submittedName>
        <fullName evidence="6">IclR family transcriptional regulator</fullName>
    </submittedName>
</protein>
<dbReference type="RefSeq" id="WP_170144564.1">
    <property type="nucleotide sequence ID" value="NZ_QREH01000001.1"/>
</dbReference>
<dbReference type="InterPro" id="IPR036390">
    <property type="entry name" value="WH_DNA-bd_sf"/>
</dbReference>
<dbReference type="GO" id="GO:0045892">
    <property type="term" value="P:negative regulation of DNA-templated transcription"/>
    <property type="evidence" value="ECO:0007669"/>
    <property type="project" value="TreeGrafter"/>
</dbReference>
<dbReference type="EMBL" id="QREH01000001">
    <property type="protein sequence ID" value="REE03875.1"/>
    <property type="molecule type" value="Genomic_DNA"/>
</dbReference>
<reference evidence="6 7" key="1">
    <citation type="submission" date="2018-07" db="EMBL/GenBank/DDBJ databases">
        <title>Sequencing the genomes of 1000 actinobacteria strains.</title>
        <authorList>
            <person name="Klenk H.-P."/>
        </authorList>
    </citation>
    <scope>NUCLEOTIDE SEQUENCE [LARGE SCALE GENOMIC DNA]</scope>
    <source>
        <strain evidence="6 7">DSM 14442</strain>
    </source>
</reference>
<keyword evidence="3" id="KW-0804">Transcription</keyword>
<keyword evidence="1" id="KW-0805">Transcription regulation</keyword>
<dbReference type="Proteomes" id="UP000256727">
    <property type="component" value="Unassembled WGS sequence"/>
</dbReference>
<dbReference type="InterPro" id="IPR029016">
    <property type="entry name" value="GAF-like_dom_sf"/>
</dbReference>
<dbReference type="Pfam" id="PF09339">
    <property type="entry name" value="HTH_IclR"/>
    <property type="match status" value="1"/>
</dbReference>
<dbReference type="PANTHER" id="PTHR30136:SF24">
    <property type="entry name" value="HTH-TYPE TRANSCRIPTIONAL REPRESSOR ALLR"/>
    <property type="match status" value="1"/>
</dbReference>
<feature type="domain" description="HTH iclR-type" evidence="4">
    <location>
        <begin position="8"/>
        <end position="69"/>
    </location>
</feature>
<keyword evidence="2" id="KW-0238">DNA-binding</keyword>
<evidence type="ECO:0000256" key="2">
    <source>
        <dbReference type="ARBA" id="ARBA00023125"/>
    </source>
</evidence>
<evidence type="ECO:0000313" key="6">
    <source>
        <dbReference type="EMBL" id="REE03875.1"/>
    </source>
</evidence>
<dbReference type="PROSITE" id="PS51078">
    <property type="entry name" value="ICLR_ED"/>
    <property type="match status" value="1"/>
</dbReference>
<dbReference type="Gene3D" id="1.10.10.10">
    <property type="entry name" value="Winged helix-like DNA-binding domain superfamily/Winged helix DNA-binding domain"/>
    <property type="match status" value="1"/>
</dbReference>
<organism evidence="6 7">
    <name type="scientific">Citricoccus muralis</name>
    <dbReference type="NCBI Taxonomy" id="169134"/>
    <lineage>
        <taxon>Bacteria</taxon>
        <taxon>Bacillati</taxon>
        <taxon>Actinomycetota</taxon>
        <taxon>Actinomycetes</taxon>
        <taxon>Micrococcales</taxon>
        <taxon>Micrococcaceae</taxon>
        <taxon>Citricoccus</taxon>
    </lineage>
</organism>